<dbReference type="SFLD" id="SFLDF00562">
    <property type="entry name" value="HemN-like__clustered_with_heat"/>
    <property type="match status" value="1"/>
</dbReference>
<evidence type="ECO:0000259" key="11">
    <source>
        <dbReference type="PROSITE" id="PS51918"/>
    </source>
</evidence>
<keyword evidence="9" id="KW-0963">Cytoplasm</keyword>
<evidence type="ECO:0000313" key="12">
    <source>
        <dbReference type="EMBL" id="EXG80430.1"/>
    </source>
</evidence>
<keyword evidence="13" id="KW-1185">Reference proteome</keyword>
<dbReference type="GO" id="GO:0004109">
    <property type="term" value="F:coproporphyrinogen oxidase activity"/>
    <property type="evidence" value="ECO:0007669"/>
    <property type="project" value="InterPro"/>
</dbReference>
<dbReference type="SMART" id="SM00729">
    <property type="entry name" value="Elp3"/>
    <property type="match status" value="1"/>
</dbReference>
<evidence type="ECO:0000256" key="4">
    <source>
        <dbReference type="ARBA" id="ARBA00022691"/>
    </source>
</evidence>
<dbReference type="InterPro" id="IPR013785">
    <property type="entry name" value="Aldolase_TIM"/>
</dbReference>
<dbReference type="GO" id="GO:0005737">
    <property type="term" value="C:cytoplasm"/>
    <property type="evidence" value="ECO:0007669"/>
    <property type="project" value="UniProtKB-SubCell"/>
</dbReference>
<evidence type="ECO:0000256" key="3">
    <source>
        <dbReference type="ARBA" id="ARBA00022617"/>
    </source>
</evidence>
<name>A0A010YJL5_9ACTN</name>
<organism evidence="12 13">
    <name type="scientific">Cryptosporangium arvum DSM 44712</name>
    <dbReference type="NCBI Taxonomy" id="927661"/>
    <lineage>
        <taxon>Bacteria</taxon>
        <taxon>Bacillati</taxon>
        <taxon>Actinomycetota</taxon>
        <taxon>Actinomycetes</taxon>
        <taxon>Cryptosporangiales</taxon>
        <taxon>Cryptosporangiaceae</taxon>
        <taxon>Cryptosporangium</taxon>
    </lineage>
</organism>
<dbReference type="Proteomes" id="UP000021053">
    <property type="component" value="Unassembled WGS sequence"/>
</dbReference>
<evidence type="ECO:0000256" key="10">
    <source>
        <dbReference type="SAM" id="MobiDB-lite"/>
    </source>
</evidence>
<protein>
    <recommendedName>
        <fullName evidence="2 9">Heme chaperone HemW</fullName>
    </recommendedName>
</protein>
<keyword evidence="7 9" id="KW-0411">Iron-sulfur</keyword>
<dbReference type="Pfam" id="PF04055">
    <property type="entry name" value="Radical_SAM"/>
    <property type="match status" value="1"/>
</dbReference>
<dbReference type="PATRIC" id="fig|927661.3.peg.1477"/>
<feature type="region of interest" description="Disordered" evidence="10">
    <location>
        <begin position="1"/>
        <end position="20"/>
    </location>
</feature>
<evidence type="ECO:0000256" key="1">
    <source>
        <dbReference type="ARBA" id="ARBA00006100"/>
    </source>
</evidence>
<evidence type="ECO:0000313" key="13">
    <source>
        <dbReference type="Proteomes" id="UP000021053"/>
    </source>
</evidence>
<dbReference type="InterPro" id="IPR007197">
    <property type="entry name" value="rSAM"/>
</dbReference>
<dbReference type="SUPFAM" id="SSF102114">
    <property type="entry name" value="Radical SAM enzymes"/>
    <property type="match status" value="1"/>
</dbReference>
<dbReference type="GO" id="GO:0046872">
    <property type="term" value="F:metal ion binding"/>
    <property type="evidence" value="ECO:0007669"/>
    <property type="project" value="UniProtKB-UniRule"/>
</dbReference>
<evidence type="ECO:0000256" key="8">
    <source>
        <dbReference type="ARBA" id="ARBA00023186"/>
    </source>
</evidence>
<keyword evidence="3 9" id="KW-0349">Heme</keyword>
<keyword evidence="9" id="KW-0004">4Fe-4S</keyword>
<dbReference type="AlphaFoldDB" id="A0A010YJL5"/>
<dbReference type="GO" id="GO:0006779">
    <property type="term" value="P:porphyrin-containing compound biosynthetic process"/>
    <property type="evidence" value="ECO:0007669"/>
    <property type="project" value="InterPro"/>
</dbReference>
<comment type="similarity">
    <text evidence="1">Belongs to the anaerobic coproporphyrinogen-III oxidase family. HemW subfamily.</text>
</comment>
<dbReference type="GO" id="GO:0051539">
    <property type="term" value="F:4 iron, 4 sulfur cluster binding"/>
    <property type="evidence" value="ECO:0007669"/>
    <property type="project" value="UniProtKB-UniRule"/>
</dbReference>
<keyword evidence="5 9" id="KW-0479">Metal-binding</keyword>
<dbReference type="SFLD" id="SFLDG01065">
    <property type="entry name" value="anaerobic_coproporphyrinogen-I"/>
    <property type="match status" value="1"/>
</dbReference>
<dbReference type="PROSITE" id="PS51918">
    <property type="entry name" value="RADICAL_SAM"/>
    <property type="match status" value="1"/>
</dbReference>
<comment type="caution">
    <text evidence="12">The sequence shown here is derived from an EMBL/GenBank/DDBJ whole genome shotgun (WGS) entry which is preliminary data.</text>
</comment>
<dbReference type="Gene3D" id="3.20.20.70">
    <property type="entry name" value="Aldolase class I"/>
    <property type="match status" value="1"/>
</dbReference>
<evidence type="ECO:0000256" key="2">
    <source>
        <dbReference type="ARBA" id="ARBA00017228"/>
    </source>
</evidence>
<keyword evidence="8 9" id="KW-0143">Chaperone</keyword>
<proteinExistence type="inferred from homology"/>
<dbReference type="PANTHER" id="PTHR13932">
    <property type="entry name" value="COPROPORPHYRINIGEN III OXIDASE"/>
    <property type="match status" value="1"/>
</dbReference>
<dbReference type="InterPro" id="IPR058240">
    <property type="entry name" value="rSAM_sf"/>
</dbReference>
<comment type="subcellular location">
    <subcellularLocation>
        <location evidence="9">Cytoplasm</location>
    </subcellularLocation>
</comment>
<dbReference type="RefSeq" id="WP_035849303.1">
    <property type="nucleotide sequence ID" value="NZ_KK073874.1"/>
</dbReference>
<dbReference type="SFLD" id="SFLDF00288">
    <property type="entry name" value="HemN-like__clustered_with_nucl"/>
    <property type="match status" value="1"/>
</dbReference>
<dbReference type="InterPro" id="IPR006638">
    <property type="entry name" value="Elp3/MiaA/NifB-like_rSAM"/>
</dbReference>
<evidence type="ECO:0000256" key="6">
    <source>
        <dbReference type="ARBA" id="ARBA00023004"/>
    </source>
</evidence>
<evidence type="ECO:0000256" key="5">
    <source>
        <dbReference type="ARBA" id="ARBA00022723"/>
    </source>
</evidence>
<dbReference type="NCBIfam" id="TIGR00539">
    <property type="entry name" value="hemN_rel"/>
    <property type="match status" value="1"/>
</dbReference>
<dbReference type="HOGENOM" id="CLU_027579_1_0_11"/>
<dbReference type="CDD" id="cd01335">
    <property type="entry name" value="Radical_SAM"/>
    <property type="match status" value="1"/>
</dbReference>
<comment type="function">
    <text evidence="9">Probably acts as a heme chaperone, transferring heme to an unknown acceptor. Binds one molecule of heme per monomer, possibly covalently. Binds 1 [4Fe-4S] cluster. The cluster is coordinated with 3 cysteines and an exchangeable S-adenosyl-L-methionine.</text>
</comment>
<dbReference type="EMBL" id="JFBT01000001">
    <property type="protein sequence ID" value="EXG80430.1"/>
    <property type="molecule type" value="Genomic_DNA"/>
</dbReference>
<reference evidence="12 13" key="1">
    <citation type="submission" date="2013-07" db="EMBL/GenBank/DDBJ databases">
        <authorList>
            <consortium name="DOE Joint Genome Institute"/>
            <person name="Eisen J."/>
            <person name="Huntemann M."/>
            <person name="Han J."/>
            <person name="Chen A."/>
            <person name="Kyrpides N."/>
            <person name="Mavromatis K."/>
            <person name="Markowitz V."/>
            <person name="Palaniappan K."/>
            <person name="Ivanova N."/>
            <person name="Schaumberg A."/>
            <person name="Pati A."/>
            <person name="Liolios K."/>
            <person name="Nordberg H.P."/>
            <person name="Cantor M.N."/>
            <person name="Hua S.X."/>
            <person name="Woyke T."/>
        </authorList>
    </citation>
    <scope>NUCLEOTIDE SEQUENCE [LARGE SCALE GENOMIC DNA]</scope>
    <source>
        <strain evidence="12 13">DSM 44712</strain>
    </source>
</reference>
<sequence>MAGPPPDGQPAPDDGHLPESALNRLGERGFGIYVHVPFCAARCGYCDFNTYTPSENAGSAETWLAAALAEIDLAGTVLAPAPGGLPRVDTIFVGGGTPSLLPVDYLARVVERVGDVFGLTSGAEITTEANPESVDAGVFSSLRSAGFTRVSLGMQSARSHVLAVLDRRHTPGRAVQAAQEARAAGFAHVNLDLIYGTPGETDEDWAASLAAVVAAGVDHVSAYSLIVEDGTRLARQIGRGVLPMPDDDVLADRYLMADEALTGAGLHWYEVSNWAADEAARCRHNELYWRSGDWWGVGPGAHSHVGGVRWWNVRHPARYADRLAAKTSPAQAREVLEPDDRRVEDVLLRLRLAEGLPLSALDATGRTAAVRATNDGLLDGGAHRQGRAVLTLRGRLLADAVVRALLT</sequence>
<evidence type="ECO:0000256" key="9">
    <source>
        <dbReference type="RuleBase" id="RU364116"/>
    </source>
</evidence>
<dbReference type="PANTHER" id="PTHR13932:SF5">
    <property type="entry name" value="RADICAL S-ADENOSYL METHIONINE DOMAIN-CONTAINING PROTEIN 1, MITOCHONDRIAL"/>
    <property type="match status" value="1"/>
</dbReference>
<gene>
    <name evidence="12" type="ORF">CryarDRAFT_1504</name>
</gene>
<dbReference type="InterPro" id="IPR034505">
    <property type="entry name" value="Coproporphyrinogen-III_oxidase"/>
</dbReference>
<keyword evidence="4 9" id="KW-0949">S-adenosyl-L-methionine</keyword>
<accession>A0A010YJL5</accession>
<dbReference type="OrthoDB" id="9808022at2"/>
<dbReference type="InterPro" id="IPR004559">
    <property type="entry name" value="HemW-like"/>
</dbReference>
<keyword evidence="6 9" id="KW-0408">Iron</keyword>
<evidence type="ECO:0000256" key="7">
    <source>
        <dbReference type="ARBA" id="ARBA00023014"/>
    </source>
</evidence>
<feature type="domain" description="Radical SAM core" evidence="11">
    <location>
        <begin position="24"/>
        <end position="270"/>
    </location>
</feature>
<dbReference type="SFLD" id="SFLDS00029">
    <property type="entry name" value="Radical_SAM"/>
    <property type="match status" value="1"/>
</dbReference>